<evidence type="ECO:0000313" key="10">
    <source>
        <dbReference type="EMBL" id="QEA04925.1"/>
    </source>
</evidence>
<evidence type="ECO:0000256" key="6">
    <source>
        <dbReference type="ARBA" id="ARBA00023014"/>
    </source>
</evidence>
<comment type="similarity">
    <text evidence="8">Belongs to the Bfd family.</text>
</comment>
<dbReference type="EMBL" id="MN079091">
    <property type="protein sequence ID" value="QEA04925.1"/>
    <property type="molecule type" value="Genomic_DNA"/>
</dbReference>
<feature type="domain" description="BFD-like [2Fe-2S]-binding" evidence="9">
    <location>
        <begin position="2"/>
        <end position="51"/>
    </location>
</feature>
<evidence type="ECO:0000256" key="5">
    <source>
        <dbReference type="ARBA" id="ARBA00023004"/>
    </source>
</evidence>
<dbReference type="InterPro" id="IPR007419">
    <property type="entry name" value="BFD-like_2Fe2S-bd_dom"/>
</dbReference>
<dbReference type="AlphaFoldDB" id="A0A5B8RDP6"/>
<accession>A0A5B8RDP6</accession>
<name>A0A5B8RDP6_9ZZZZ</name>
<reference evidence="10" key="1">
    <citation type="submission" date="2019-06" db="EMBL/GenBank/DDBJ databases">
        <authorList>
            <person name="Murdoch R.W."/>
            <person name="Fathepure B."/>
        </authorList>
    </citation>
    <scope>NUCLEOTIDE SEQUENCE</scope>
</reference>
<evidence type="ECO:0000259" key="9">
    <source>
        <dbReference type="Pfam" id="PF04324"/>
    </source>
</evidence>
<evidence type="ECO:0000256" key="8">
    <source>
        <dbReference type="ARBA" id="ARBA00046332"/>
    </source>
</evidence>
<evidence type="ECO:0000256" key="3">
    <source>
        <dbReference type="ARBA" id="ARBA00022723"/>
    </source>
</evidence>
<dbReference type="InterPro" id="IPR052371">
    <property type="entry name" value="BFD-associated_ferredoxin"/>
</dbReference>
<keyword evidence="6" id="KW-0411">Iron-sulfur</keyword>
<dbReference type="GO" id="GO:0051537">
    <property type="term" value="F:2 iron, 2 sulfur cluster binding"/>
    <property type="evidence" value="ECO:0007669"/>
    <property type="project" value="UniProtKB-KW"/>
</dbReference>
<keyword evidence="4" id="KW-0249">Electron transport</keyword>
<dbReference type="PANTHER" id="PTHR37424:SF1">
    <property type="entry name" value="BACTERIOFERRITIN-ASSOCIATED FERREDOXIN"/>
    <property type="match status" value="1"/>
</dbReference>
<dbReference type="PANTHER" id="PTHR37424">
    <property type="entry name" value="BACTERIOFERRITIN-ASSOCIATED FERREDOXIN"/>
    <property type="match status" value="1"/>
</dbReference>
<evidence type="ECO:0000256" key="2">
    <source>
        <dbReference type="ARBA" id="ARBA00022714"/>
    </source>
</evidence>
<keyword evidence="5" id="KW-0408">Iron</keyword>
<gene>
    <name evidence="10" type="ORF">KBTEX_01243</name>
</gene>
<dbReference type="GO" id="GO:0046872">
    <property type="term" value="F:metal ion binding"/>
    <property type="evidence" value="ECO:0007669"/>
    <property type="project" value="UniProtKB-KW"/>
</dbReference>
<keyword evidence="2" id="KW-0001">2Fe-2S</keyword>
<evidence type="ECO:0000256" key="7">
    <source>
        <dbReference type="ARBA" id="ARBA00039386"/>
    </source>
</evidence>
<keyword evidence="1" id="KW-0813">Transport</keyword>
<proteinExistence type="inferred from homology"/>
<organism evidence="10">
    <name type="scientific">uncultured organism</name>
    <dbReference type="NCBI Taxonomy" id="155900"/>
    <lineage>
        <taxon>unclassified sequences</taxon>
        <taxon>environmental samples</taxon>
    </lineage>
</organism>
<dbReference type="Pfam" id="PF04324">
    <property type="entry name" value="Fer2_BFD"/>
    <property type="match status" value="1"/>
</dbReference>
<sequence length="72" mass="7484">MYVCVCRAVSDREVNAAIDAGARTMRELRRELGVCSCCGKCGPAARAMLAERTAPDENAPALGFPAATPAVA</sequence>
<evidence type="ECO:0000256" key="4">
    <source>
        <dbReference type="ARBA" id="ARBA00022982"/>
    </source>
</evidence>
<dbReference type="InterPro" id="IPR041854">
    <property type="entry name" value="BFD-like_2Fe2S-bd_dom_sf"/>
</dbReference>
<protein>
    <recommendedName>
        <fullName evidence="7">Bacterioferritin-associated ferredoxin</fullName>
    </recommendedName>
</protein>
<dbReference type="Gene3D" id="1.10.10.1100">
    <property type="entry name" value="BFD-like [2Fe-2S]-binding domain"/>
    <property type="match status" value="1"/>
</dbReference>
<evidence type="ECO:0000256" key="1">
    <source>
        <dbReference type="ARBA" id="ARBA00022448"/>
    </source>
</evidence>
<keyword evidence="3" id="KW-0479">Metal-binding</keyword>